<dbReference type="PANTHER" id="PTHR43213:SF5">
    <property type="entry name" value="BIFUNCTIONAL DTTP_UTP PYROPHOSPHATASE_METHYLTRANSFERASE PROTEIN-RELATED"/>
    <property type="match status" value="1"/>
</dbReference>
<dbReference type="CDD" id="cd00555">
    <property type="entry name" value="Maf"/>
    <property type="match status" value="1"/>
</dbReference>
<protein>
    <recommendedName>
        <fullName evidence="4">dTTP/UTP pyrophosphatase</fullName>
        <shortName evidence="4">dTTPase/UTPase</shortName>
        <ecNumber evidence="4">3.6.1.9</ecNumber>
    </recommendedName>
    <alternativeName>
        <fullName evidence="4">Nucleoside triphosphate pyrophosphatase</fullName>
    </alternativeName>
    <alternativeName>
        <fullName evidence="4">Nucleotide pyrophosphatase</fullName>
        <shortName evidence="4">Nucleotide PPase</shortName>
    </alternativeName>
</protein>
<sequence>MIILASASPRRKELLSTLVNAFEVRPADIDETPFSMESPEEYVIRMAREKAEAIAKHDVEHRDVIIASDTSVVIDEQILGKPESFEHAKEMLRALSGKTHQVMTSVCVCNGGLNRVATCNVISDVSFREISDLEIEHYWKTGEPCDKAGSYAIQGVGGMFVKHMSGSFSAVVGLPIYEVSQFLSEFGVSPLKENIRE</sequence>
<comment type="catalytic activity">
    <reaction evidence="4">
        <text>UTP + H2O = UMP + diphosphate + H(+)</text>
        <dbReference type="Rhea" id="RHEA:29395"/>
        <dbReference type="ChEBI" id="CHEBI:15377"/>
        <dbReference type="ChEBI" id="CHEBI:15378"/>
        <dbReference type="ChEBI" id="CHEBI:33019"/>
        <dbReference type="ChEBI" id="CHEBI:46398"/>
        <dbReference type="ChEBI" id="CHEBI:57865"/>
        <dbReference type="EC" id="3.6.1.9"/>
    </reaction>
</comment>
<dbReference type="NCBIfam" id="TIGR00172">
    <property type="entry name" value="maf"/>
    <property type="match status" value="1"/>
</dbReference>
<keyword evidence="4" id="KW-0963">Cytoplasm</keyword>
<keyword evidence="3 4" id="KW-0546">Nucleotide metabolism</keyword>
<keyword evidence="6" id="KW-1185">Reference proteome</keyword>
<dbReference type="PIRSF" id="PIRSF006305">
    <property type="entry name" value="Maf"/>
    <property type="match status" value="1"/>
</dbReference>
<dbReference type="EMBL" id="JAEMUH010000002">
    <property type="protein sequence ID" value="MBJ7549566.1"/>
    <property type="molecule type" value="Genomic_DNA"/>
</dbReference>
<dbReference type="InterPro" id="IPR003697">
    <property type="entry name" value="Maf-like"/>
</dbReference>
<dbReference type="PANTHER" id="PTHR43213">
    <property type="entry name" value="BIFUNCTIONAL DTTP/UTP PYROPHOSPHATASE/METHYLTRANSFERASE PROTEIN-RELATED"/>
    <property type="match status" value="1"/>
</dbReference>
<comment type="subcellular location">
    <subcellularLocation>
        <location evidence="4">Cytoplasm</location>
    </subcellularLocation>
</comment>
<feature type="site" description="Important for substrate specificity" evidence="4">
    <location>
        <position position="10"/>
    </location>
</feature>
<reference evidence="5 6" key="1">
    <citation type="submission" date="2020-12" db="EMBL/GenBank/DDBJ databases">
        <title>Comparative genome analysis of fungal antagonists Marinomonas ostreistagni 398 and M. spartinae 468.</title>
        <authorList>
            <person name="Fields J.L."/>
            <person name="Mavrodi O.V."/>
            <person name="Biber P.D."/>
            <person name="Indest K.J."/>
            <person name="Mavrodi D.V."/>
        </authorList>
    </citation>
    <scope>NUCLEOTIDE SEQUENCE [LARGE SCALE GENOMIC DNA]</scope>
    <source>
        <strain evidence="5 6">USM7</strain>
    </source>
</reference>
<accession>A0ABS0Z7C0</accession>
<evidence type="ECO:0000256" key="3">
    <source>
        <dbReference type="ARBA" id="ARBA00023080"/>
    </source>
</evidence>
<evidence type="ECO:0000313" key="5">
    <source>
        <dbReference type="EMBL" id="MBJ7549566.1"/>
    </source>
</evidence>
<comment type="cofactor">
    <cofactor evidence="1 4">
        <name>a divalent metal cation</name>
        <dbReference type="ChEBI" id="CHEBI:60240"/>
    </cofactor>
</comment>
<organism evidence="5 6">
    <name type="scientific">Marinomonas ostreistagni</name>
    <dbReference type="NCBI Taxonomy" id="359209"/>
    <lineage>
        <taxon>Bacteria</taxon>
        <taxon>Pseudomonadati</taxon>
        <taxon>Pseudomonadota</taxon>
        <taxon>Gammaproteobacteria</taxon>
        <taxon>Oceanospirillales</taxon>
        <taxon>Oceanospirillaceae</taxon>
        <taxon>Marinomonas</taxon>
    </lineage>
</organism>
<comment type="caution">
    <text evidence="4">Lacks conserved residue(s) required for the propagation of feature annotation.</text>
</comment>
<evidence type="ECO:0000256" key="2">
    <source>
        <dbReference type="ARBA" id="ARBA00022801"/>
    </source>
</evidence>
<comment type="function">
    <text evidence="4">Nucleoside triphosphate pyrophosphatase that hydrolyzes dTTP and UTP. May have a dual role in cell division arrest and in preventing the incorporation of modified nucleotides into cellular nucleic acids.</text>
</comment>
<gene>
    <name evidence="5" type="primary">maf</name>
    <name evidence="5" type="ORF">JHD44_02640</name>
</gene>
<proteinExistence type="inferred from homology"/>
<dbReference type="Proteomes" id="UP000598488">
    <property type="component" value="Unassembled WGS sequence"/>
</dbReference>
<feature type="site" description="Important for substrate specificity" evidence="4">
    <location>
        <position position="70"/>
    </location>
</feature>
<dbReference type="RefSeq" id="WP_199460815.1">
    <property type="nucleotide sequence ID" value="NZ_JAEMUH010000002.1"/>
</dbReference>
<keyword evidence="2 4" id="KW-0378">Hydrolase</keyword>
<comment type="catalytic activity">
    <reaction evidence="4">
        <text>dTTP + H2O = dTMP + diphosphate + H(+)</text>
        <dbReference type="Rhea" id="RHEA:28534"/>
        <dbReference type="ChEBI" id="CHEBI:15377"/>
        <dbReference type="ChEBI" id="CHEBI:15378"/>
        <dbReference type="ChEBI" id="CHEBI:33019"/>
        <dbReference type="ChEBI" id="CHEBI:37568"/>
        <dbReference type="ChEBI" id="CHEBI:63528"/>
        <dbReference type="EC" id="3.6.1.9"/>
    </reaction>
</comment>
<dbReference type="InterPro" id="IPR029001">
    <property type="entry name" value="ITPase-like_fam"/>
</dbReference>
<feature type="site" description="Important for substrate specificity" evidence="4">
    <location>
        <position position="154"/>
    </location>
</feature>
<dbReference type="HAMAP" id="MF_00528">
    <property type="entry name" value="Maf"/>
    <property type="match status" value="1"/>
</dbReference>
<dbReference type="Gene3D" id="3.90.950.10">
    <property type="match status" value="1"/>
</dbReference>
<evidence type="ECO:0000313" key="6">
    <source>
        <dbReference type="Proteomes" id="UP000598488"/>
    </source>
</evidence>
<comment type="similarity">
    <text evidence="4">Belongs to the Maf family. YhdE subfamily.</text>
</comment>
<dbReference type="EC" id="3.6.1.9" evidence="4"/>
<evidence type="ECO:0000256" key="1">
    <source>
        <dbReference type="ARBA" id="ARBA00001968"/>
    </source>
</evidence>
<comment type="caution">
    <text evidence="5">The sequence shown here is derived from an EMBL/GenBank/DDBJ whole genome shotgun (WGS) entry which is preliminary data.</text>
</comment>
<feature type="active site" description="Proton acceptor" evidence="4">
    <location>
        <position position="69"/>
    </location>
</feature>
<name>A0ABS0Z7C0_9GAMM</name>
<evidence type="ECO:0000256" key="4">
    <source>
        <dbReference type="HAMAP-Rule" id="MF_00528"/>
    </source>
</evidence>
<dbReference type="Pfam" id="PF02545">
    <property type="entry name" value="Maf"/>
    <property type="match status" value="1"/>
</dbReference>
<dbReference type="SUPFAM" id="SSF52972">
    <property type="entry name" value="ITPase-like"/>
    <property type="match status" value="1"/>
</dbReference>